<accession>A0A4U8WB13</accession>
<evidence type="ECO:0000313" key="4">
    <source>
        <dbReference type="Proteomes" id="UP000290013"/>
    </source>
</evidence>
<feature type="domain" description="Trimeric autotransporter adhesin YadA-like head" evidence="2">
    <location>
        <begin position="205"/>
        <end position="224"/>
    </location>
</feature>
<dbReference type="GO" id="GO:0019867">
    <property type="term" value="C:outer membrane"/>
    <property type="evidence" value="ECO:0007669"/>
    <property type="project" value="InterPro"/>
</dbReference>
<dbReference type="InterPro" id="IPR008640">
    <property type="entry name" value="Adhesin_Head_dom"/>
</dbReference>
<dbReference type="RefSeq" id="WP_130913240.1">
    <property type="nucleotide sequence ID" value="NZ_LR215974.1"/>
</dbReference>
<reference evidence="3 4" key="1">
    <citation type="submission" date="2019-02" db="EMBL/GenBank/DDBJ databases">
        <authorList>
            <consortium name="Pathogen Informatics"/>
        </authorList>
    </citation>
    <scope>NUCLEOTIDE SEQUENCE [LARGE SCALE GENOMIC DNA]</scope>
    <source>
        <strain evidence="3 4">3012STDY6944375</strain>
    </source>
</reference>
<dbReference type="Pfam" id="PF05658">
    <property type="entry name" value="YadA_head"/>
    <property type="match status" value="4"/>
</dbReference>
<protein>
    <submittedName>
        <fullName evidence="3">Hep_Hag</fullName>
    </submittedName>
</protein>
<feature type="domain" description="Trimeric autotransporter adhesin YadA-like head" evidence="2">
    <location>
        <begin position="185"/>
        <end position="203"/>
    </location>
</feature>
<evidence type="ECO:0000313" key="3">
    <source>
        <dbReference type="EMBL" id="VFB02390.1"/>
    </source>
</evidence>
<proteinExistence type="predicted"/>
<sequence length="379" mass="38223">MKTKLIVAFIAVLISSITYGQVGIGTTNPHPSSILHLSSTNKGLLLTSISLSSVTDASTIPSPAPGLLVWNNGSGGLTPAGLYYWNNSQWNFLSATGSGSATTGWNTNGSNIGSFSGASTTLSIGTSTFDDLIFKVNNINAGRLGTNGSVGFGTGTSSSQNGVAIGTNSTANNNESTAIGAGSNAAGFQSLALGYNAKTNSNNETAVGNNAQTNGQNSTALGTGTNASGQNSTALGFGASTAQANAIVIGNSSANVGIGTGTPNTAAKIDVNGQYKLGERGSIHKNQISFEVWPSVSIAGLQSGRTTTINIPIPAALQPSSTRASIVVSPANDFAGISEFGINNPRLTSTSNITINVTNITNGTASLNSGHFYVTINEF</sequence>
<dbReference type="AlphaFoldDB" id="A0A4U8WB13"/>
<dbReference type="CDD" id="cd12820">
    <property type="entry name" value="LbR_YadA-like"/>
    <property type="match status" value="1"/>
</dbReference>
<dbReference type="SUPFAM" id="SSF101967">
    <property type="entry name" value="Adhesin YadA, collagen-binding domain"/>
    <property type="match status" value="1"/>
</dbReference>
<dbReference type="Proteomes" id="UP000290013">
    <property type="component" value="Chromosome"/>
</dbReference>
<evidence type="ECO:0000259" key="2">
    <source>
        <dbReference type="Pfam" id="PF05658"/>
    </source>
</evidence>
<organism evidence="3 4">
    <name type="scientific">Chryseobacterium taihuense</name>
    <dbReference type="NCBI Taxonomy" id="1141221"/>
    <lineage>
        <taxon>Bacteria</taxon>
        <taxon>Pseudomonadati</taxon>
        <taxon>Bacteroidota</taxon>
        <taxon>Flavobacteriia</taxon>
        <taxon>Flavobacteriales</taxon>
        <taxon>Weeksellaceae</taxon>
        <taxon>Chryseobacterium group</taxon>
        <taxon>Chryseobacterium</taxon>
    </lineage>
</organism>
<gene>
    <name evidence="3" type="ORF">NCTC12078_00365</name>
</gene>
<evidence type="ECO:0000256" key="1">
    <source>
        <dbReference type="SAM" id="MobiDB-lite"/>
    </source>
</evidence>
<dbReference type="Gene3D" id="2.150.10.10">
    <property type="entry name" value="Serralysin-like metalloprotease, C-terminal"/>
    <property type="match status" value="1"/>
</dbReference>
<dbReference type="InterPro" id="IPR011049">
    <property type="entry name" value="Serralysin-like_metalloprot_C"/>
</dbReference>
<feature type="domain" description="Trimeric autotransporter adhesin YadA-like head" evidence="2">
    <location>
        <begin position="227"/>
        <end position="253"/>
    </location>
</feature>
<feature type="domain" description="Trimeric autotransporter adhesin YadA-like head" evidence="2">
    <location>
        <begin position="158"/>
        <end position="183"/>
    </location>
</feature>
<name>A0A4U8WB13_9FLAO</name>
<dbReference type="KEGG" id="ctai:NCTC12078_00365"/>
<feature type="region of interest" description="Disordered" evidence="1">
    <location>
        <begin position="203"/>
        <end position="226"/>
    </location>
</feature>
<dbReference type="EMBL" id="LR215974">
    <property type="protein sequence ID" value="VFB02390.1"/>
    <property type="molecule type" value="Genomic_DNA"/>
</dbReference>